<comment type="similarity">
    <text evidence="1">Belongs to the NmrA-type oxidoreductase family.</text>
</comment>
<proteinExistence type="inferred from homology"/>
<dbReference type="PANTHER" id="PTHR42748:SF11">
    <property type="entry name" value="NMRA-LIKE DOMAIN-CONTAINING PROTEIN"/>
    <property type="match status" value="1"/>
</dbReference>
<dbReference type="SUPFAM" id="SSF51735">
    <property type="entry name" value="NAD(P)-binding Rossmann-fold domains"/>
    <property type="match status" value="1"/>
</dbReference>
<dbReference type="Gene3D" id="3.90.25.10">
    <property type="entry name" value="UDP-galactose 4-epimerase, domain 1"/>
    <property type="match status" value="1"/>
</dbReference>
<evidence type="ECO:0000256" key="2">
    <source>
        <dbReference type="ARBA" id="ARBA00022857"/>
    </source>
</evidence>
<keyword evidence="2" id="KW-0521">NADP</keyword>
<protein>
    <submittedName>
        <fullName evidence="4">NAD(P)H dehydrogenase (Quinone)</fullName>
    </submittedName>
</protein>
<evidence type="ECO:0000313" key="5">
    <source>
        <dbReference type="Proteomes" id="UP000827284"/>
    </source>
</evidence>
<reference evidence="4" key="2">
    <citation type="journal article" date="2022" name="Microbiol. Resour. Announc.">
        <title>Whole-Genome Sequence of Entomortierella parvispora E1425, a Mucoromycotan Fungus Associated with Burkholderiaceae-Related Endosymbiotic Bacteria.</title>
        <authorList>
            <person name="Herlambang A."/>
            <person name="Guo Y."/>
            <person name="Takashima Y."/>
            <person name="Narisawa K."/>
            <person name="Ohta H."/>
            <person name="Nishizawa T."/>
        </authorList>
    </citation>
    <scope>NUCLEOTIDE SEQUENCE</scope>
    <source>
        <strain evidence="4">E1425</strain>
    </source>
</reference>
<dbReference type="Proteomes" id="UP000827284">
    <property type="component" value="Unassembled WGS sequence"/>
</dbReference>
<keyword evidence="5" id="KW-1185">Reference proteome</keyword>
<evidence type="ECO:0000313" key="4">
    <source>
        <dbReference type="EMBL" id="GJJ69873.1"/>
    </source>
</evidence>
<accession>A0A9P3H4E0</accession>
<dbReference type="Pfam" id="PF05368">
    <property type="entry name" value="NmrA"/>
    <property type="match status" value="1"/>
</dbReference>
<sequence>MTASKILVVFGSTGNQGGSVVEHVLKDPVLSKEYKIRAVTRDTSKPAAQELTKLGDVEVVQGDLTDAASIKSVLEGAHTVFVATATVYGERLEEIEKLQGKNAADAAVAAGASYIIYSSQPNVAKVSGGKYTRCGHFDAKNDVEQYIRGLPIRSAFFGPGTFMQNFANHTGPKPAGDGTYFLASIAVPTAEFPLINIQDTGKWVGAILANPDAFEGKFVPAASEVLTWEEIAQAISKATGKTVVYKQIPESVLEARMPPGSAPLLVDMFFYFQDFGYYGPETRKVVAEGVASARGKPATFAEFLEQTNYTLA</sequence>
<gene>
    <name evidence="4" type="ORF">EMPS_02222</name>
</gene>
<reference evidence="4" key="1">
    <citation type="submission" date="2021-11" db="EMBL/GenBank/DDBJ databases">
        <authorList>
            <person name="Herlambang A."/>
            <person name="Guo Y."/>
            <person name="Takashima Y."/>
            <person name="Nishizawa T."/>
        </authorList>
    </citation>
    <scope>NUCLEOTIDE SEQUENCE</scope>
    <source>
        <strain evidence="4">E1425</strain>
    </source>
</reference>
<dbReference type="OrthoDB" id="3358371at2759"/>
<dbReference type="InterPro" id="IPR051164">
    <property type="entry name" value="NmrA-like_oxidored"/>
</dbReference>
<dbReference type="AlphaFoldDB" id="A0A9P3H4E0"/>
<name>A0A9P3H4E0_9FUNG</name>
<evidence type="ECO:0000256" key="1">
    <source>
        <dbReference type="ARBA" id="ARBA00006328"/>
    </source>
</evidence>
<evidence type="ECO:0000259" key="3">
    <source>
        <dbReference type="Pfam" id="PF05368"/>
    </source>
</evidence>
<dbReference type="CDD" id="cd05251">
    <property type="entry name" value="NmrA_like_SDR_a"/>
    <property type="match status" value="1"/>
</dbReference>
<dbReference type="InterPro" id="IPR036291">
    <property type="entry name" value="NAD(P)-bd_dom_sf"/>
</dbReference>
<dbReference type="Gene3D" id="3.40.50.720">
    <property type="entry name" value="NAD(P)-binding Rossmann-like Domain"/>
    <property type="match status" value="1"/>
</dbReference>
<dbReference type="PANTHER" id="PTHR42748">
    <property type="entry name" value="NITROGEN METABOLITE REPRESSION PROTEIN NMRA FAMILY MEMBER"/>
    <property type="match status" value="1"/>
</dbReference>
<feature type="domain" description="NmrA-like" evidence="3">
    <location>
        <begin position="5"/>
        <end position="304"/>
    </location>
</feature>
<comment type="caution">
    <text evidence="4">The sequence shown here is derived from an EMBL/GenBank/DDBJ whole genome shotgun (WGS) entry which is preliminary data.</text>
</comment>
<dbReference type="GO" id="GO:0005634">
    <property type="term" value="C:nucleus"/>
    <property type="evidence" value="ECO:0007669"/>
    <property type="project" value="TreeGrafter"/>
</dbReference>
<dbReference type="EMBL" id="BQFW01000003">
    <property type="protein sequence ID" value="GJJ69873.1"/>
    <property type="molecule type" value="Genomic_DNA"/>
</dbReference>
<organism evidence="4 5">
    <name type="scientific">Entomortierella parvispora</name>
    <dbReference type="NCBI Taxonomy" id="205924"/>
    <lineage>
        <taxon>Eukaryota</taxon>
        <taxon>Fungi</taxon>
        <taxon>Fungi incertae sedis</taxon>
        <taxon>Mucoromycota</taxon>
        <taxon>Mortierellomycotina</taxon>
        <taxon>Mortierellomycetes</taxon>
        <taxon>Mortierellales</taxon>
        <taxon>Mortierellaceae</taxon>
        <taxon>Entomortierella</taxon>
    </lineage>
</organism>
<dbReference type="InterPro" id="IPR008030">
    <property type="entry name" value="NmrA-like"/>
</dbReference>